<evidence type="ECO:0000313" key="3">
    <source>
        <dbReference type="Proteomes" id="UP001249851"/>
    </source>
</evidence>
<organism evidence="2 3">
    <name type="scientific">Acropora cervicornis</name>
    <name type="common">Staghorn coral</name>
    <dbReference type="NCBI Taxonomy" id="6130"/>
    <lineage>
        <taxon>Eukaryota</taxon>
        <taxon>Metazoa</taxon>
        <taxon>Cnidaria</taxon>
        <taxon>Anthozoa</taxon>
        <taxon>Hexacorallia</taxon>
        <taxon>Scleractinia</taxon>
        <taxon>Astrocoeniina</taxon>
        <taxon>Acroporidae</taxon>
        <taxon>Acropora</taxon>
    </lineage>
</organism>
<reference evidence="2" key="1">
    <citation type="journal article" date="2023" name="G3 (Bethesda)">
        <title>Whole genome assembly and annotation of the endangered Caribbean coral Acropora cervicornis.</title>
        <authorList>
            <person name="Selwyn J.D."/>
            <person name="Vollmer S.V."/>
        </authorList>
    </citation>
    <scope>NUCLEOTIDE SEQUENCE</scope>
    <source>
        <strain evidence="2">K2</strain>
    </source>
</reference>
<feature type="chain" id="PRO_5042025821" evidence="1">
    <location>
        <begin position="17"/>
        <end position="90"/>
    </location>
</feature>
<feature type="signal peptide" evidence="1">
    <location>
        <begin position="1"/>
        <end position="16"/>
    </location>
</feature>
<name>A0AAD9QUR3_ACRCE</name>
<sequence>MFIFVLFLLFFDRNQCEMMKQVLEEIITHRVFLNVTYHNSVVILISILVRMLFMENWIPLSCHFIPSTFLKMFCALNKYLFFRVIEEVVA</sequence>
<evidence type="ECO:0000313" key="2">
    <source>
        <dbReference type="EMBL" id="KAK2567460.1"/>
    </source>
</evidence>
<accession>A0AAD9QUR3</accession>
<protein>
    <submittedName>
        <fullName evidence="2">Uncharacterized protein</fullName>
    </submittedName>
</protein>
<dbReference type="Proteomes" id="UP001249851">
    <property type="component" value="Unassembled WGS sequence"/>
</dbReference>
<comment type="caution">
    <text evidence="2">The sequence shown here is derived from an EMBL/GenBank/DDBJ whole genome shotgun (WGS) entry which is preliminary data.</text>
</comment>
<dbReference type="EMBL" id="JARQWQ010000014">
    <property type="protein sequence ID" value="KAK2567460.1"/>
    <property type="molecule type" value="Genomic_DNA"/>
</dbReference>
<keyword evidence="3" id="KW-1185">Reference proteome</keyword>
<dbReference type="AlphaFoldDB" id="A0AAD9QUR3"/>
<proteinExistence type="predicted"/>
<evidence type="ECO:0000256" key="1">
    <source>
        <dbReference type="SAM" id="SignalP"/>
    </source>
</evidence>
<keyword evidence="1" id="KW-0732">Signal</keyword>
<gene>
    <name evidence="2" type="ORF">P5673_008278</name>
</gene>
<reference evidence="2" key="2">
    <citation type="journal article" date="2023" name="Science">
        <title>Genomic signatures of disease resistance in endangered staghorn corals.</title>
        <authorList>
            <person name="Vollmer S.V."/>
            <person name="Selwyn J.D."/>
            <person name="Despard B.A."/>
            <person name="Roesel C.L."/>
        </authorList>
    </citation>
    <scope>NUCLEOTIDE SEQUENCE</scope>
    <source>
        <strain evidence="2">K2</strain>
    </source>
</reference>